<dbReference type="InterPro" id="IPR036097">
    <property type="entry name" value="HisK_dim/P_sf"/>
</dbReference>
<dbReference type="PROSITE" id="PS50109">
    <property type="entry name" value="HIS_KIN"/>
    <property type="match status" value="1"/>
</dbReference>
<dbReference type="Gene3D" id="3.30.565.10">
    <property type="entry name" value="Histidine kinase-like ATPase, C-terminal domain"/>
    <property type="match status" value="1"/>
</dbReference>
<dbReference type="InterPro" id="IPR013655">
    <property type="entry name" value="PAS_fold_3"/>
</dbReference>
<dbReference type="InterPro" id="IPR005467">
    <property type="entry name" value="His_kinase_dom"/>
</dbReference>
<keyword evidence="4" id="KW-0808">Transferase</keyword>
<dbReference type="SMART" id="SM00388">
    <property type="entry name" value="HisKA"/>
    <property type="match status" value="1"/>
</dbReference>
<reference evidence="9" key="1">
    <citation type="journal article" date="2019" name="Int. J. Syst. Evol. Microbiol.">
        <title>The Global Catalogue of Microorganisms (GCM) 10K type strain sequencing project: providing services to taxonomists for standard genome sequencing and annotation.</title>
        <authorList>
            <consortium name="The Broad Institute Genomics Platform"/>
            <consortium name="The Broad Institute Genome Sequencing Center for Infectious Disease"/>
            <person name="Wu L."/>
            <person name="Ma J."/>
        </authorList>
    </citation>
    <scope>NUCLEOTIDE SEQUENCE [LARGE SCALE GENOMIC DNA]</scope>
    <source>
        <strain evidence="9">CGMCC 4.7192</strain>
    </source>
</reference>
<dbReference type="Pfam" id="PF02518">
    <property type="entry name" value="HATPase_c"/>
    <property type="match status" value="1"/>
</dbReference>
<dbReference type="EMBL" id="JBHUII010000004">
    <property type="protein sequence ID" value="MFD2205816.1"/>
    <property type="molecule type" value="Genomic_DNA"/>
</dbReference>
<dbReference type="PROSITE" id="PS50113">
    <property type="entry name" value="PAC"/>
    <property type="match status" value="1"/>
</dbReference>
<dbReference type="GO" id="GO:0016301">
    <property type="term" value="F:kinase activity"/>
    <property type="evidence" value="ECO:0007669"/>
    <property type="project" value="UniProtKB-KW"/>
</dbReference>
<dbReference type="PANTHER" id="PTHR43047">
    <property type="entry name" value="TWO-COMPONENT HISTIDINE PROTEIN KINASE"/>
    <property type="match status" value="1"/>
</dbReference>
<proteinExistence type="predicted"/>
<organism evidence="8 9">
    <name type="scientific">Kiloniella antarctica</name>
    <dbReference type="NCBI Taxonomy" id="1550907"/>
    <lineage>
        <taxon>Bacteria</taxon>
        <taxon>Pseudomonadati</taxon>
        <taxon>Pseudomonadota</taxon>
        <taxon>Alphaproteobacteria</taxon>
        <taxon>Rhodospirillales</taxon>
        <taxon>Kiloniellaceae</taxon>
        <taxon>Kiloniella</taxon>
    </lineage>
</organism>
<keyword evidence="3" id="KW-0597">Phosphoprotein</keyword>
<evidence type="ECO:0000256" key="1">
    <source>
        <dbReference type="ARBA" id="ARBA00000085"/>
    </source>
</evidence>
<dbReference type="RefSeq" id="WP_380250792.1">
    <property type="nucleotide sequence ID" value="NZ_JBHUII010000004.1"/>
</dbReference>
<dbReference type="NCBIfam" id="TIGR00229">
    <property type="entry name" value="sensory_box"/>
    <property type="match status" value="1"/>
</dbReference>
<evidence type="ECO:0000313" key="9">
    <source>
        <dbReference type="Proteomes" id="UP001597294"/>
    </source>
</evidence>
<dbReference type="PRINTS" id="PR00344">
    <property type="entry name" value="BCTRLSENSOR"/>
</dbReference>
<evidence type="ECO:0000313" key="8">
    <source>
        <dbReference type="EMBL" id="MFD2205816.1"/>
    </source>
</evidence>
<evidence type="ECO:0000256" key="2">
    <source>
        <dbReference type="ARBA" id="ARBA00012438"/>
    </source>
</evidence>
<dbReference type="EC" id="2.7.13.3" evidence="2"/>
<dbReference type="InterPro" id="IPR000700">
    <property type="entry name" value="PAS-assoc_C"/>
</dbReference>
<comment type="caution">
    <text evidence="8">The sequence shown here is derived from an EMBL/GenBank/DDBJ whole genome shotgun (WGS) entry which is preliminary data.</text>
</comment>
<comment type="catalytic activity">
    <reaction evidence="1">
        <text>ATP + protein L-histidine = ADP + protein N-phospho-L-histidine.</text>
        <dbReference type="EC" id="2.7.13.3"/>
    </reaction>
</comment>
<keyword evidence="5 8" id="KW-0418">Kinase</keyword>
<dbReference type="InterPro" id="IPR004358">
    <property type="entry name" value="Sig_transdc_His_kin-like_C"/>
</dbReference>
<dbReference type="SMART" id="SM00387">
    <property type="entry name" value="HATPase_c"/>
    <property type="match status" value="1"/>
</dbReference>
<evidence type="ECO:0000259" key="6">
    <source>
        <dbReference type="PROSITE" id="PS50109"/>
    </source>
</evidence>
<dbReference type="Gene3D" id="3.30.450.20">
    <property type="entry name" value="PAS domain"/>
    <property type="match status" value="1"/>
</dbReference>
<dbReference type="SMART" id="SM00086">
    <property type="entry name" value="PAC"/>
    <property type="match status" value="1"/>
</dbReference>
<dbReference type="SUPFAM" id="SSF55874">
    <property type="entry name" value="ATPase domain of HSP90 chaperone/DNA topoisomerase II/histidine kinase"/>
    <property type="match status" value="1"/>
</dbReference>
<name>A0ABW5BLW6_9PROT</name>
<dbReference type="SUPFAM" id="SSF55785">
    <property type="entry name" value="PYP-like sensor domain (PAS domain)"/>
    <property type="match status" value="1"/>
</dbReference>
<dbReference type="Gene3D" id="1.10.287.130">
    <property type="match status" value="1"/>
</dbReference>
<dbReference type="SUPFAM" id="SSF47384">
    <property type="entry name" value="Homodimeric domain of signal transducing histidine kinase"/>
    <property type="match status" value="1"/>
</dbReference>
<evidence type="ECO:0000259" key="7">
    <source>
        <dbReference type="PROSITE" id="PS50113"/>
    </source>
</evidence>
<dbReference type="InterPro" id="IPR036890">
    <property type="entry name" value="HATPase_C_sf"/>
</dbReference>
<dbReference type="Pfam" id="PF00512">
    <property type="entry name" value="HisKA"/>
    <property type="match status" value="1"/>
</dbReference>
<gene>
    <name evidence="8" type="ORF">ACFSKO_09350</name>
</gene>
<protein>
    <recommendedName>
        <fullName evidence="2">histidine kinase</fullName>
        <ecNumber evidence="2">2.7.13.3</ecNumber>
    </recommendedName>
</protein>
<dbReference type="Proteomes" id="UP001597294">
    <property type="component" value="Unassembled WGS sequence"/>
</dbReference>
<accession>A0ABW5BLW6</accession>
<evidence type="ECO:0000256" key="3">
    <source>
        <dbReference type="ARBA" id="ARBA00022553"/>
    </source>
</evidence>
<evidence type="ECO:0000256" key="5">
    <source>
        <dbReference type="ARBA" id="ARBA00022777"/>
    </source>
</evidence>
<dbReference type="InterPro" id="IPR035965">
    <property type="entry name" value="PAS-like_dom_sf"/>
</dbReference>
<dbReference type="Pfam" id="PF08447">
    <property type="entry name" value="PAS_3"/>
    <property type="match status" value="1"/>
</dbReference>
<keyword evidence="9" id="KW-1185">Reference proteome</keyword>
<evidence type="ECO:0000256" key="4">
    <source>
        <dbReference type="ARBA" id="ARBA00022679"/>
    </source>
</evidence>
<dbReference type="InterPro" id="IPR000014">
    <property type="entry name" value="PAS"/>
</dbReference>
<dbReference type="PANTHER" id="PTHR43047:SF63">
    <property type="entry name" value="HISTIDINE KINASE"/>
    <property type="match status" value="1"/>
</dbReference>
<dbReference type="CDD" id="cd00082">
    <property type="entry name" value="HisKA"/>
    <property type="match status" value="1"/>
</dbReference>
<dbReference type="InterPro" id="IPR003594">
    <property type="entry name" value="HATPase_dom"/>
</dbReference>
<dbReference type="InterPro" id="IPR003661">
    <property type="entry name" value="HisK_dim/P_dom"/>
</dbReference>
<feature type="domain" description="PAC" evidence="7">
    <location>
        <begin position="96"/>
        <end position="148"/>
    </location>
</feature>
<feature type="domain" description="Histidine kinase" evidence="6">
    <location>
        <begin position="176"/>
        <end position="397"/>
    </location>
</feature>
<dbReference type="InterPro" id="IPR001610">
    <property type="entry name" value="PAC"/>
</dbReference>
<sequence length="417" mass="47043">MSDKEHYLAKELSFLVKTNNKIFDFLQHSTLDGLWYWDLEKPEIEWMNDHFWNLLGHDPKTKKHLAAEWQDLIHPDDLATSIENFNAHLKDPNHPYDQIVRYQHKDGSTVWVRCRGMIIRNDEGTPLRMIGAHNDLTGLMLTQQRLEQQTESLKREVSLRQESDLANKAKDHFFAKMSHELRTPLNAVIGFSEALLLGICGAQNEKQTEYIENIRNSGTHLLALVNDILDLAKIESNEEKLSEEVIDIPSVMNNCLHCIASIANQKEVTLTVDILNEIPNLYGDERRINQIFTNLLSNAIKFSPKGESVSFSAQHSAAGSIIIVVRDHGSGIAADNIKHLTKPFHQIRGDIHSTPLEGTGLGLSISNSLTLLHGGILTIESQIEKGTTVRVCFPPERTISATLERPRFVEQSVGKAM</sequence>
<dbReference type="CDD" id="cd00130">
    <property type="entry name" value="PAS"/>
    <property type="match status" value="1"/>
</dbReference>